<sequence length="162" mass="17550">MKCRTSRSALNPRNVDVVGLNNDAATNVVDHKSLLEELGLKADALVQEIGVDSDVDDDLRDALDELLDEPLIDEDEQEVVDAVLLWFRAGEEDLTDALLDGLTTLEEGGAVWLMTPRSGREGYVPPVEIQDAATDAGLHVTSSAGVSADWAASRLVHRKSWS</sequence>
<dbReference type="AlphaFoldDB" id="A0A5R9BEJ2"/>
<dbReference type="Proteomes" id="UP000310458">
    <property type="component" value="Unassembled WGS sequence"/>
</dbReference>
<dbReference type="EMBL" id="VAVZ01000006">
    <property type="protein sequence ID" value="TLP99075.1"/>
    <property type="molecule type" value="Genomic_DNA"/>
</dbReference>
<organism evidence="1 2">
    <name type="scientific">Nesterenkonia salmonea</name>
    <dbReference type="NCBI Taxonomy" id="1804987"/>
    <lineage>
        <taxon>Bacteria</taxon>
        <taxon>Bacillati</taxon>
        <taxon>Actinomycetota</taxon>
        <taxon>Actinomycetes</taxon>
        <taxon>Micrococcales</taxon>
        <taxon>Micrococcaceae</taxon>
        <taxon>Nesterenkonia</taxon>
    </lineage>
</organism>
<name>A0A5R9BEJ2_9MICC</name>
<comment type="caution">
    <text evidence="1">The sequence shown here is derived from an EMBL/GenBank/DDBJ whole genome shotgun (WGS) entry which is preliminary data.</text>
</comment>
<gene>
    <name evidence="1" type="ORF">FEF26_03230</name>
</gene>
<evidence type="ECO:0000313" key="1">
    <source>
        <dbReference type="EMBL" id="TLP99075.1"/>
    </source>
</evidence>
<accession>A0A5R9BEJ2</accession>
<protein>
    <submittedName>
        <fullName evidence="1">DUF3052 domain-containing protein</fullName>
    </submittedName>
</protein>
<evidence type="ECO:0000313" key="2">
    <source>
        <dbReference type="Proteomes" id="UP000310458"/>
    </source>
</evidence>
<dbReference type="InterPro" id="IPR021412">
    <property type="entry name" value="DUF3052"/>
</dbReference>
<dbReference type="OrthoDB" id="5185945at2"/>
<dbReference type="Pfam" id="PF11253">
    <property type="entry name" value="DUF3052"/>
    <property type="match status" value="1"/>
</dbReference>
<proteinExistence type="predicted"/>
<keyword evidence="2" id="KW-1185">Reference proteome</keyword>
<reference evidence="1 2" key="1">
    <citation type="submission" date="2019-05" db="EMBL/GenBank/DDBJ databases">
        <title>Nesterenkonia sp. GY074 isolated from the Southern Atlantic Ocean.</title>
        <authorList>
            <person name="Zhang G."/>
        </authorList>
    </citation>
    <scope>NUCLEOTIDE SEQUENCE [LARGE SCALE GENOMIC DNA]</scope>
    <source>
        <strain evidence="1 2">GY074</strain>
    </source>
</reference>